<proteinExistence type="predicted"/>
<dbReference type="SMART" id="SM01314">
    <property type="entry name" value="SnAC"/>
    <property type="match status" value="1"/>
</dbReference>
<reference evidence="2 3" key="1">
    <citation type="journal article" date="2016" name="Sci. Rep.">
        <title>The genome sequence of the outbreeding globe artichoke constructed de novo incorporating a phase-aware low-pass sequencing strategy of F1 progeny.</title>
        <authorList>
            <person name="Scaglione D."/>
            <person name="Reyes-Chin-Wo S."/>
            <person name="Acquadro A."/>
            <person name="Froenicke L."/>
            <person name="Portis E."/>
            <person name="Beitel C."/>
            <person name="Tirone M."/>
            <person name="Mauro R."/>
            <person name="Lo Monaco A."/>
            <person name="Mauromicale G."/>
            <person name="Faccioli P."/>
            <person name="Cattivelli L."/>
            <person name="Rieseberg L."/>
            <person name="Michelmore R."/>
            <person name="Lanteri S."/>
        </authorList>
    </citation>
    <scope>NUCLEOTIDE SEQUENCE [LARGE SCALE GENOMIC DNA]</scope>
    <source>
        <strain evidence="2">2C</strain>
    </source>
</reference>
<evidence type="ECO:0000259" key="1">
    <source>
        <dbReference type="SMART" id="SM01314"/>
    </source>
</evidence>
<evidence type="ECO:0000313" key="3">
    <source>
        <dbReference type="Proteomes" id="UP000243975"/>
    </source>
</evidence>
<protein>
    <recommendedName>
        <fullName evidence="1">Snf2 ATP coupling domain-containing protein</fullName>
    </recommendedName>
</protein>
<gene>
    <name evidence="2" type="ORF">Ccrd_006506</name>
</gene>
<sequence>MLNEVAQIGTSSLGTCVPSVRKISHLTGQYDEELWLFEKMDDERRQKGDMPCLIEDHKVPDWVYTKPDNPKDRRGKGYETANSSGSRLRQEVVYVHALREQQWMKVIAVGDQCLKHHPDKPRKEQQQLLENFINRNSVEDDVLEFQMCKRQKNRLLHRFNIKMKGTEMRERKRVVDEGIEKFRETLAAQEKPKRQWRAYWAVVPTLQKLP</sequence>
<organism evidence="2 3">
    <name type="scientific">Cynara cardunculus var. scolymus</name>
    <name type="common">Globe artichoke</name>
    <name type="synonym">Cynara scolymus</name>
    <dbReference type="NCBI Taxonomy" id="59895"/>
    <lineage>
        <taxon>Eukaryota</taxon>
        <taxon>Viridiplantae</taxon>
        <taxon>Streptophyta</taxon>
        <taxon>Embryophyta</taxon>
        <taxon>Tracheophyta</taxon>
        <taxon>Spermatophyta</taxon>
        <taxon>Magnoliopsida</taxon>
        <taxon>eudicotyledons</taxon>
        <taxon>Gunneridae</taxon>
        <taxon>Pentapetalae</taxon>
        <taxon>asterids</taxon>
        <taxon>campanulids</taxon>
        <taxon>Asterales</taxon>
        <taxon>Asteraceae</taxon>
        <taxon>Carduoideae</taxon>
        <taxon>Cardueae</taxon>
        <taxon>Carduinae</taxon>
        <taxon>Cynara</taxon>
    </lineage>
</organism>
<name>A0A103XIL8_CYNCS</name>
<dbReference type="GO" id="GO:0042393">
    <property type="term" value="F:histone binding"/>
    <property type="evidence" value="ECO:0007669"/>
    <property type="project" value="InterPro"/>
</dbReference>
<feature type="domain" description="Snf2 ATP coupling" evidence="1">
    <location>
        <begin position="42"/>
        <end position="104"/>
    </location>
</feature>
<dbReference type="EMBL" id="LEKV01004958">
    <property type="protein sequence ID" value="KVH91471.1"/>
    <property type="molecule type" value="Genomic_DNA"/>
</dbReference>
<evidence type="ECO:0000313" key="2">
    <source>
        <dbReference type="EMBL" id="KVH91471.1"/>
    </source>
</evidence>
<accession>A0A103XIL8</accession>
<comment type="caution">
    <text evidence="2">The sequence shown here is derived from an EMBL/GenBank/DDBJ whole genome shotgun (WGS) entry which is preliminary data.</text>
</comment>
<dbReference type="Proteomes" id="UP000243975">
    <property type="component" value="Unassembled WGS sequence"/>
</dbReference>
<dbReference type="Gramene" id="KVH91471">
    <property type="protein sequence ID" value="KVH91471"/>
    <property type="gene ID" value="Ccrd_006506"/>
</dbReference>
<keyword evidence="3" id="KW-1185">Reference proteome</keyword>
<dbReference type="AlphaFoldDB" id="A0A103XIL8"/>
<dbReference type="STRING" id="59895.A0A103XIL8"/>
<dbReference type="InterPro" id="IPR029295">
    <property type="entry name" value="SnAC"/>
</dbReference>